<evidence type="ECO:0000256" key="3">
    <source>
        <dbReference type="ARBA" id="ARBA00023242"/>
    </source>
</evidence>
<feature type="region of interest" description="Disordered" evidence="4">
    <location>
        <begin position="631"/>
        <end position="663"/>
    </location>
</feature>
<feature type="compositionally biased region" description="Acidic residues" evidence="4">
    <location>
        <begin position="539"/>
        <end position="551"/>
    </location>
</feature>
<feature type="compositionally biased region" description="Basic and acidic residues" evidence="4">
    <location>
        <begin position="43"/>
        <end position="53"/>
    </location>
</feature>
<evidence type="ECO:0000313" key="7">
    <source>
        <dbReference type="Proteomes" id="UP000054270"/>
    </source>
</evidence>
<reference evidence="7" key="1">
    <citation type="submission" date="2014-04" db="EMBL/GenBank/DDBJ databases">
        <title>Evolutionary Origins and Diversification of the Mycorrhizal Mutualists.</title>
        <authorList>
            <consortium name="DOE Joint Genome Institute"/>
            <consortium name="Mycorrhizal Genomics Consortium"/>
            <person name="Kohler A."/>
            <person name="Kuo A."/>
            <person name="Nagy L.G."/>
            <person name="Floudas D."/>
            <person name="Copeland A."/>
            <person name="Barry K.W."/>
            <person name="Cichocki N."/>
            <person name="Veneault-Fourrey C."/>
            <person name="LaButti K."/>
            <person name="Lindquist E.A."/>
            <person name="Lipzen A."/>
            <person name="Lundell T."/>
            <person name="Morin E."/>
            <person name="Murat C."/>
            <person name="Riley R."/>
            <person name="Ohm R."/>
            <person name="Sun H."/>
            <person name="Tunlid A."/>
            <person name="Henrissat B."/>
            <person name="Grigoriev I.V."/>
            <person name="Hibbett D.S."/>
            <person name="Martin F."/>
        </authorList>
    </citation>
    <scope>NUCLEOTIDE SEQUENCE [LARGE SCALE GENOMIC DNA]</scope>
    <source>
        <strain evidence="7">FD-334 SS-4</strain>
    </source>
</reference>
<feature type="domain" description="Sas10 C-terminal" evidence="5">
    <location>
        <begin position="587"/>
        <end position="661"/>
    </location>
</feature>
<dbReference type="GO" id="GO:0032040">
    <property type="term" value="C:small-subunit processome"/>
    <property type="evidence" value="ECO:0007669"/>
    <property type="project" value="TreeGrafter"/>
</dbReference>
<evidence type="ECO:0000256" key="4">
    <source>
        <dbReference type="SAM" id="MobiDB-lite"/>
    </source>
</evidence>
<accession>A0A0D2MK56</accession>
<feature type="compositionally biased region" description="Low complexity" evidence="4">
    <location>
        <begin position="475"/>
        <end position="489"/>
    </location>
</feature>
<feature type="compositionally biased region" description="Basic and acidic residues" evidence="4">
    <location>
        <begin position="8"/>
        <end position="23"/>
    </location>
</feature>
<dbReference type="Proteomes" id="UP000054270">
    <property type="component" value="Unassembled WGS sequence"/>
</dbReference>
<keyword evidence="7" id="KW-1185">Reference proteome</keyword>
<feature type="region of interest" description="Disordered" evidence="4">
    <location>
        <begin position="1"/>
        <end position="23"/>
    </location>
</feature>
<proteinExistence type="inferred from homology"/>
<organism evidence="6 7">
    <name type="scientific">Hypholoma sublateritium (strain FD-334 SS-4)</name>
    <dbReference type="NCBI Taxonomy" id="945553"/>
    <lineage>
        <taxon>Eukaryota</taxon>
        <taxon>Fungi</taxon>
        <taxon>Dikarya</taxon>
        <taxon>Basidiomycota</taxon>
        <taxon>Agaricomycotina</taxon>
        <taxon>Agaricomycetes</taxon>
        <taxon>Agaricomycetidae</taxon>
        <taxon>Agaricales</taxon>
        <taxon>Agaricineae</taxon>
        <taxon>Strophariaceae</taxon>
        <taxon>Hypholoma</taxon>
    </lineage>
</organism>
<feature type="compositionally biased region" description="Basic residues" evidence="4">
    <location>
        <begin position="461"/>
        <end position="470"/>
    </location>
</feature>
<dbReference type="OrthoDB" id="1924577at2759"/>
<dbReference type="GO" id="GO:0000462">
    <property type="term" value="P:maturation of SSU-rRNA from tricistronic rRNA transcript (SSU-rRNA, 5.8S rRNA, LSU-rRNA)"/>
    <property type="evidence" value="ECO:0007669"/>
    <property type="project" value="TreeGrafter"/>
</dbReference>
<feature type="compositionally biased region" description="Basic and acidic residues" evidence="4">
    <location>
        <begin position="494"/>
        <end position="512"/>
    </location>
</feature>
<evidence type="ECO:0000259" key="5">
    <source>
        <dbReference type="Pfam" id="PF09368"/>
    </source>
</evidence>
<gene>
    <name evidence="6" type="ORF">HYPSUDRAFT_136955</name>
</gene>
<dbReference type="EMBL" id="KN817539">
    <property type="protein sequence ID" value="KJA24073.1"/>
    <property type="molecule type" value="Genomic_DNA"/>
</dbReference>
<feature type="region of interest" description="Disordered" evidence="4">
    <location>
        <begin position="324"/>
        <end position="346"/>
    </location>
</feature>
<dbReference type="STRING" id="945553.A0A0D2MK56"/>
<feature type="compositionally biased region" description="Acidic residues" evidence="4">
    <location>
        <begin position="90"/>
        <end position="100"/>
    </location>
</feature>
<feature type="compositionally biased region" description="Acidic residues" evidence="4">
    <location>
        <begin position="324"/>
        <end position="341"/>
    </location>
</feature>
<dbReference type="InterPro" id="IPR018972">
    <property type="entry name" value="Sas10_C_dom"/>
</dbReference>
<name>A0A0D2MK56_HYPSF</name>
<dbReference type="OMA" id="EEYIRPQ"/>
<evidence type="ECO:0000256" key="1">
    <source>
        <dbReference type="ARBA" id="ARBA00004123"/>
    </source>
</evidence>
<sequence>MVRRRVTKRDTDRGSKPKVLKRSDSKIKKWNTIADIPMDEEDQFHHNKDKILLEGDNAGGDDDGDEDEVFALKGMESDSDDDGQGHTQYEDEVEDEDIEEEKPAPKKKSKKGKKAKGKKTDEDDDEHEEEEEEESWGGGRGAYYASNADQLESDDEEGNELEEQEARRLQSKMREEMGDEDFGLEDNPELEQEDTFDTVDIADPAPSVLPPPTTDKKALLRHLEKTSPESLALARDWEDTVRNLQATKERIEALQLKDPDAVTLGMVHVHYQALLTYSTVLAFYLHLRSSAKYAQRPALLQSHPILQRLLSLKQALQTMEDLDFAASDSDEVDDEDDESSESDISMSMDDILADGETVWSIDHGEEGLDSDELLELLDDAKDTVELPPRSSRNPPKKKRKTQKQEEAKAGPKIVTPIFDLVEPEFVPSKPSSHRHEVNDDLADAYGDAMSLHTVDAADKSARKKSLRFHTSKIDSASARRQGARNQAAGGDDDIPYRERKSAKDAKLVKEAAIRAQNQVGAPLDDEEPVIGQKRSRPDADEDEGGEDADEYYELVKRKAKESKVNRKEEYEAASGRGRVVLDDDEAAGPRGLTRAILANKGLTPHRPKSVRNPRVKKRLKFEKAKKKVSSQKAVYKGGLSESGGRYDGERSGISKVVKSVPLG</sequence>
<feature type="region of interest" description="Disordered" evidence="4">
    <location>
        <begin position="37"/>
        <end position="170"/>
    </location>
</feature>
<evidence type="ECO:0000256" key="2">
    <source>
        <dbReference type="ARBA" id="ARBA00010979"/>
    </source>
</evidence>
<comment type="subcellular location">
    <subcellularLocation>
        <location evidence="1">Nucleus</location>
    </subcellularLocation>
</comment>
<comment type="similarity">
    <text evidence="2">Belongs to the SAS10 family.</text>
</comment>
<dbReference type="PANTHER" id="PTHR13237">
    <property type="entry name" value="SOMETHING ABOUT SILENCING PROTEIN 10-RELATED"/>
    <property type="match status" value="1"/>
</dbReference>
<evidence type="ECO:0000313" key="6">
    <source>
        <dbReference type="EMBL" id="KJA24073.1"/>
    </source>
</evidence>
<feature type="region of interest" description="Disordered" evidence="4">
    <location>
        <begin position="381"/>
        <end position="412"/>
    </location>
</feature>
<feature type="region of interest" description="Disordered" evidence="4">
    <location>
        <begin position="457"/>
        <end position="551"/>
    </location>
</feature>
<feature type="compositionally biased region" description="Acidic residues" evidence="4">
    <location>
        <begin position="59"/>
        <end position="69"/>
    </location>
</feature>
<keyword evidence="3" id="KW-0539">Nucleus</keyword>
<protein>
    <recommendedName>
        <fullName evidence="5">Sas10 C-terminal domain-containing protein</fullName>
    </recommendedName>
</protein>
<feature type="compositionally biased region" description="Acidic residues" evidence="4">
    <location>
        <begin position="151"/>
        <end position="163"/>
    </location>
</feature>
<dbReference type="Pfam" id="PF09368">
    <property type="entry name" value="Sas10"/>
    <property type="match status" value="1"/>
</dbReference>
<dbReference type="PANTHER" id="PTHR13237:SF8">
    <property type="entry name" value="SOMETHING ABOUT SILENCING PROTEIN 10"/>
    <property type="match status" value="1"/>
</dbReference>
<feature type="compositionally biased region" description="Acidic residues" evidence="4">
    <location>
        <begin position="122"/>
        <end position="135"/>
    </location>
</feature>
<feature type="compositionally biased region" description="Basic residues" evidence="4">
    <location>
        <begin position="105"/>
        <end position="117"/>
    </location>
</feature>
<dbReference type="AlphaFoldDB" id="A0A0D2MK56"/>